<feature type="transmembrane region" description="Helical" evidence="17">
    <location>
        <begin position="427"/>
        <end position="450"/>
    </location>
</feature>
<accession>A0ABM1JS83</accession>
<evidence type="ECO:0000256" key="11">
    <source>
        <dbReference type="ARBA" id="ARBA00023065"/>
    </source>
</evidence>
<dbReference type="Pfam" id="PF00520">
    <property type="entry name" value="Ion_trans"/>
    <property type="match status" value="1"/>
</dbReference>
<keyword evidence="7" id="KW-0677">Repeat</keyword>
<dbReference type="PROSITE" id="PS50088">
    <property type="entry name" value="ANK_REPEAT"/>
    <property type="match status" value="1"/>
</dbReference>
<gene>
    <name evidence="20" type="primary">TRPV2</name>
</gene>
<evidence type="ECO:0000256" key="5">
    <source>
        <dbReference type="ARBA" id="ARBA00022673"/>
    </source>
</evidence>
<dbReference type="InterPro" id="IPR008347">
    <property type="entry name" value="TrpV1-4"/>
</dbReference>
<proteinExistence type="predicted"/>
<keyword evidence="20" id="KW-0675">Receptor</keyword>
<keyword evidence="2" id="KW-0813">Transport</keyword>
<feature type="region of interest" description="Disordered" evidence="16">
    <location>
        <begin position="8"/>
        <end position="43"/>
    </location>
</feature>
<dbReference type="InterPro" id="IPR036770">
    <property type="entry name" value="Ankyrin_rpt-contain_sf"/>
</dbReference>
<dbReference type="Proteomes" id="UP000694871">
    <property type="component" value="Unplaced"/>
</dbReference>
<evidence type="ECO:0000256" key="6">
    <source>
        <dbReference type="ARBA" id="ARBA00022692"/>
    </source>
</evidence>
<keyword evidence="12 17" id="KW-0472">Membrane</keyword>
<dbReference type="RefSeq" id="XP_015264320.1">
    <property type="nucleotide sequence ID" value="XM_015408834.1"/>
</dbReference>
<comment type="catalytic activity">
    <reaction evidence="14">
        <text>Ca(2+)(in) = Ca(2+)(out)</text>
        <dbReference type="Rhea" id="RHEA:29671"/>
        <dbReference type="ChEBI" id="CHEBI:29108"/>
    </reaction>
</comment>
<dbReference type="GeneID" id="107108404"/>
<keyword evidence="11" id="KW-0406">Ion transport</keyword>
<evidence type="ECO:0000256" key="7">
    <source>
        <dbReference type="ARBA" id="ARBA00022737"/>
    </source>
</evidence>
<dbReference type="Gene3D" id="1.25.40.20">
    <property type="entry name" value="Ankyrin repeat-containing domain"/>
    <property type="match status" value="1"/>
</dbReference>
<feature type="transmembrane region" description="Helical" evidence="17">
    <location>
        <begin position="462"/>
        <end position="483"/>
    </location>
</feature>
<dbReference type="InterPro" id="IPR005821">
    <property type="entry name" value="Ion_trans_dom"/>
</dbReference>
<dbReference type="InterPro" id="IPR024862">
    <property type="entry name" value="TRPV"/>
</dbReference>
<feature type="region of interest" description="Disordered" evidence="16">
    <location>
        <begin position="49"/>
        <end position="68"/>
    </location>
</feature>
<keyword evidence="8" id="KW-0106">Calcium</keyword>
<dbReference type="PROSITE" id="PS50297">
    <property type="entry name" value="ANK_REP_REGION"/>
    <property type="match status" value="1"/>
</dbReference>
<evidence type="ECO:0000256" key="15">
    <source>
        <dbReference type="PROSITE-ProRule" id="PRU00023"/>
    </source>
</evidence>
<evidence type="ECO:0000256" key="4">
    <source>
        <dbReference type="ARBA" id="ARBA00022568"/>
    </source>
</evidence>
<feature type="repeat" description="ANK" evidence="15">
    <location>
        <begin position="153"/>
        <end position="185"/>
    </location>
</feature>
<feature type="transmembrane region" description="Helical" evidence="17">
    <location>
        <begin position="529"/>
        <end position="550"/>
    </location>
</feature>
<dbReference type="PRINTS" id="PR01768">
    <property type="entry name" value="TRPVRECEPTOR"/>
</dbReference>
<keyword evidence="9 17" id="KW-1133">Transmembrane helix</keyword>
<keyword evidence="4" id="KW-0109">Calcium transport</keyword>
<evidence type="ECO:0000256" key="14">
    <source>
        <dbReference type="ARBA" id="ARBA00036634"/>
    </source>
</evidence>
<feature type="domain" description="Ion transport" evidence="18">
    <location>
        <begin position="389"/>
        <end position="638"/>
    </location>
</feature>
<dbReference type="PANTHER" id="PTHR10582">
    <property type="entry name" value="TRANSIENT RECEPTOR POTENTIAL ION CHANNEL PROTEIN"/>
    <property type="match status" value="1"/>
</dbReference>
<evidence type="ECO:0000256" key="17">
    <source>
        <dbReference type="SAM" id="Phobius"/>
    </source>
</evidence>
<evidence type="ECO:0000256" key="12">
    <source>
        <dbReference type="ARBA" id="ARBA00023136"/>
    </source>
</evidence>
<evidence type="ECO:0000259" key="18">
    <source>
        <dbReference type="Pfam" id="PF00520"/>
    </source>
</evidence>
<keyword evidence="6 17" id="KW-0812">Transmembrane</keyword>
<evidence type="ECO:0000256" key="9">
    <source>
        <dbReference type="ARBA" id="ARBA00022989"/>
    </source>
</evidence>
<evidence type="ECO:0000256" key="13">
    <source>
        <dbReference type="ARBA" id="ARBA00023303"/>
    </source>
</evidence>
<evidence type="ECO:0000256" key="10">
    <source>
        <dbReference type="ARBA" id="ARBA00023043"/>
    </source>
</evidence>
<dbReference type="Pfam" id="PF00023">
    <property type="entry name" value="Ank"/>
    <property type="match status" value="1"/>
</dbReference>
<reference evidence="20" key="1">
    <citation type="submission" date="2025-08" db="UniProtKB">
        <authorList>
            <consortium name="RefSeq"/>
        </authorList>
    </citation>
    <scope>IDENTIFICATION</scope>
</reference>
<name>A0ABM1JS83_GEKJA</name>
<evidence type="ECO:0000256" key="1">
    <source>
        <dbReference type="ARBA" id="ARBA00004651"/>
    </source>
</evidence>
<organism evidence="19 20">
    <name type="scientific">Gekko japonicus</name>
    <name type="common">Schlegel's Japanese gecko</name>
    <dbReference type="NCBI Taxonomy" id="146911"/>
    <lineage>
        <taxon>Eukaryota</taxon>
        <taxon>Metazoa</taxon>
        <taxon>Chordata</taxon>
        <taxon>Craniata</taxon>
        <taxon>Vertebrata</taxon>
        <taxon>Euteleostomi</taxon>
        <taxon>Lepidosauria</taxon>
        <taxon>Squamata</taxon>
        <taxon>Bifurcata</taxon>
        <taxon>Gekkota</taxon>
        <taxon>Gekkonidae</taxon>
        <taxon>Gekkoninae</taxon>
        <taxon>Gekko</taxon>
    </lineage>
</organism>
<keyword evidence="3" id="KW-1003">Cell membrane</keyword>
<evidence type="ECO:0000256" key="3">
    <source>
        <dbReference type="ARBA" id="ARBA00022475"/>
    </source>
</evidence>
<keyword evidence="10 15" id="KW-0040">ANK repeat</keyword>
<evidence type="ECO:0000313" key="20">
    <source>
        <dbReference type="RefSeq" id="XP_015264320.1"/>
    </source>
</evidence>
<keyword evidence="5" id="KW-0107">Calcium channel</keyword>
<feature type="transmembrane region" description="Helical" evidence="17">
    <location>
        <begin position="489"/>
        <end position="508"/>
    </location>
</feature>
<protein>
    <submittedName>
        <fullName evidence="20">Transient receptor potential cation channel subfamily V member 2</fullName>
    </submittedName>
</protein>
<dbReference type="PANTHER" id="PTHR10582:SF5">
    <property type="entry name" value="TRANSIENT RECEPTOR POTENTIAL CATION CHANNEL SUBFAMILY V MEMBER 2"/>
    <property type="match status" value="1"/>
</dbReference>
<dbReference type="SUPFAM" id="SSF48403">
    <property type="entry name" value="Ankyrin repeat"/>
    <property type="match status" value="1"/>
</dbReference>
<comment type="subcellular location">
    <subcellularLocation>
        <location evidence="1">Cell membrane</location>
        <topology evidence="1">Multi-pass membrane protein</topology>
    </subcellularLocation>
</comment>
<dbReference type="SMART" id="SM00248">
    <property type="entry name" value="ANK"/>
    <property type="match status" value="4"/>
</dbReference>
<keyword evidence="19" id="KW-1185">Reference proteome</keyword>
<evidence type="ECO:0000256" key="16">
    <source>
        <dbReference type="SAM" id="MobiDB-lite"/>
    </source>
</evidence>
<feature type="transmembrane region" description="Helical" evidence="17">
    <location>
        <begin position="386"/>
        <end position="407"/>
    </location>
</feature>
<dbReference type="NCBIfam" id="TIGR00870">
    <property type="entry name" value="trp"/>
    <property type="match status" value="1"/>
</dbReference>
<evidence type="ECO:0000313" key="19">
    <source>
        <dbReference type="Proteomes" id="UP000694871"/>
    </source>
</evidence>
<sequence>MLPLLEVADSVTEESEAARNWAEDGGDELRPLDTPFQNESQPAAVIRIRKDYRGNDASPKDPDPYNRDRIFGAVTSGTPEELEGLAGYLRRSHKFLSNSEYRDGKTGKTCLMKALLNLRDGTNPTIAVLLKIDKESGNPTPLVNAACTGNYYQGNTALHIAIEKRSLDLVKLLVENGANVHARASGEFFQKKKRGVCFYFGALPLSLAACTNQMEVVQYLLDNPHQKASLTERDSLGNTVLHALVMVANDTEKNTEVVVRMYDGILMEGCKLDPLLKLEELENSQGLTPLKLAAKTGKVEIFKHILQREIKDPEFKHLSRKFTEWTYGPVHISLYDLSSIDSYEKNSVLEILAYSSDTPNRYKMVVLEPLNKLLQCKWDSFAARRFHLSLLTYAIFMVIFTAVAYYQPVDRKAELLEKYAAADTLRVIGQAVVLVGTIYLLIAQALFLWRRRLSLRSLLSDDCIQVLLLVQSLMLLISVPMYFMGMEEYVPLMVFSLLLGWMNMLYYTRGFRLTGIYSVMIQKTILRDLLRFLLVYLIFLFGFAVALFTLTNEGVLPAQNSSVPVTEDGKPKGTYTGLFMASLELFKFTIGMGDLEFHEHMKFKYFVIFLLLLFVILTYILLLNMLIALMSETVNKISGYSQSVWKLQRAVTILEIEKNWLCYWKKPQRSGCLLPVGSGEKDKRWVFRVEEIDWANWEKEVGVLSEDPGSSGDSGIEVQEKGLWSWVARAKAASSTTASTPEE</sequence>
<evidence type="ECO:0000256" key="2">
    <source>
        <dbReference type="ARBA" id="ARBA00022448"/>
    </source>
</evidence>
<feature type="transmembrane region" description="Helical" evidence="17">
    <location>
        <begin position="605"/>
        <end position="629"/>
    </location>
</feature>
<keyword evidence="13" id="KW-0407">Ion channel</keyword>
<dbReference type="InterPro" id="IPR002110">
    <property type="entry name" value="Ankyrin_rpt"/>
</dbReference>
<evidence type="ECO:0000256" key="8">
    <source>
        <dbReference type="ARBA" id="ARBA00022837"/>
    </source>
</evidence>